<name>A0A9D9HUA8_9BACT</name>
<evidence type="ECO:0000256" key="3">
    <source>
        <dbReference type="ARBA" id="ARBA00022692"/>
    </source>
</evidence>
<feature type="transmembrane region" description="Helical" evidence="6">
    <location>
        <begin position="304"/>
        <end position="321"/>
    </location>
</feature>
<keyword evidence="4 6" id="KW-1133">Transmembrane helix</keyword>
<keyword evidence="3 6" id="KW-0812">Transmembrane</keyword>
<gene>
    <name evidence="7" type="ORF">IAA73_06700</name>
</gene>
<dbReference type="InterPro" id="IPR005495">
    <property type="entry name" value="LptG/LptF_permease"/>
</dbReference>
<reference evidence="7" key="2">
    <citation type="journal article" date="2021" name="PeerJ">
        <title>Extensive microbial diversity within the chicken gut microbiome revealed by metagenomics and culture.</title>
        <authorList>
            <person name="Gilroy R."/>
            <person name="Ravi A."/>
            <person name="Getino M."/>
            <person name="Pursley I."/>
            <person name="Horton D.L."/>
            <person name="Alikhan N.F."/>
            <person name="Baker D."/>
            <person name="Gharbi K."/>
            <person name="Hall N."/>
            <person name="Watson M."/>
            <person name="Adriaenssens E.M."/>
            <person name="Foster-Nyarko E."/>
            <person name="Jarju S."/>
            <person name="Secka A."/>
            <person name="Antonio M."/>
            <person name="Oren A."/>
            <person name="Chaudhuri R.R."/>
            <person name="La Ragione R."/>
            <person name="Hildebrand F."/>
            <person name="Pallen M.J."/>
        </authorList>
    </citation>
    <scope>NUCLEOTIDE SEQUENCE</scope>
    <source>
        <strain evidence="7">G3-3990</strain>
    </source>
</reference>
<protein>
    <submittedName>
        <fullName evidence="7">LptF/LptG family permease</fullName>
    </submittedName>
</protein>
<feature type="transmembrane region" description="Helical" evidence="6">
    <location>
        <begin position="279"/>
        <end position="297"/>
    </location>
</feature>
<evidence type="ECO:0000256" key="6">
    <source>
        <dbReference type="SAM" id="Phobius"/>
    </source>
</evidence>
<feature type="transmembrane region" description="Helical" evidence="6">
    <location>
        <begin position="12"/>
        <end position="33"/>
    </location>
</feature>
<proteinExistence type="predicted"/>
<dbReference type="GO" id="GO:0043190">
    <property type="term" value="C:ATP-binding cassette (ABC) transporter complex"/>
    <property type="evidence" value="ECO:0007669"/>
    <property type="project" value="TreeGrafter"/>
</dbReference>
<evidence type="ECO:0000313" key="8">
    <source>
        <dbReference type="Proteomes" id="UP000823641"/>
    </source>
</evidence>
<dbReference type="GO" id="GO:0015920">
    <property type="term" value="P:lipopolysaccharide transport"/>
    <property type="evidence" value="ECO:0007669"/>
    <property type="project" value="TreeGrafter"/>
</dbReference>
<comment type="subcellular location">
    <subcellularLocation>
        <location evidence="1">Cell membrane</location>
        <topology evidence="1">Multi-pass membrane protein</topology>
    </subcellularLocation>
</comment>
<feature type="transmembrane region" description="Helical" evidence="6">
    <location>
        <begin position="333"/>
        <end position="356"/>
    </location>
</feature>
<sequence length="360" mass="41306">MRLFTRVDRYIIYKFLGTFFFSIVLILSIAIVFDLTEKMDDFFDSNAPLNAILFDYYLNFIPYYMNMFAPLFIFISVIFFTSKLATNSEIIAMLAGGISFRRLMFPYFFSALVLAVGSFYLGGYVIPPASKGLLDFENEYIRKFKSNHARNVQMEVEPGVILYIESYQINTNRGYRFSLEKFEGKSLVSRLTAERIRWDSAYHWIAEDYLQRDFEGMREHITRGERLDTTITVMPSEFFITAEEAAQMTNPELANYLKKQGERGIGNIQAFKNEYYKRFASPIAAFIMTLIGVSLSSRKVRGGMGLHLGVGIALSAIYILFSTVSTSFSVNGVMSPFLAVWLPNFVFLAIGIFLYLRTPK</sequence>
<feature type="transmembrane region" description="Helical" evidence="6">
    <location>
        <begin position="63"/>
        <end position="82"/>
    </location>
</feature>
<organism evidence="7 8">
    <name type="scientific">Candidatus Gallipaludibacter merdavium</name>
    <dbReference type="NCBI Taxonomy" id="2840839"/>
    <lineage>
        <taxon>Bacteria</taxon>
        <taxon>Pseudomonadati</taxon>
        <taxon>Bacteroidota</taxon>
        <taxon>Bacteroidia</taxon>
        <taxon>Bacteroidales</taxon>
        <taxon>Candidatus Gallipaludibacter</taxon>
    </lineage>
</organism>
<evidence type="ECO:0000256" key="4">
    <source>
        <dbReference type="ARBA" id="ARBA00022989"/>
    </source>
</evidence>
<feature type="transmembrane region" description="Helical" evidence="6">
    <location>
        <begin position="103"/>
        <end position="126"/>
    </location>
</feature>
<evidence type="ECO:0000313" key="7">
    <source>
        <dbReference type="EMBL" id="MBO8460001.1"/>
    </source>
</evidence>
<accession>A0A9D9HUA8</accession>
<dbReference type="EMBL" id="JADIMG010000066">
    <property type="protein sequence ID" value="MBO8460001.1"/>
    <property type="molecule type" value="Genomic_DNA"/>
</dbReference>
<dbReference type="AlphaFoldDB" id="A0A9D9HUA8"/>
<dbReference type="Pfam" id="PF03739">
    <property type="entry name" value="LptF_LptG"/>
    <property type="match status" value="1"/>
</dbReference>
<reference evidence="7" key="1">
    <citation type="submission" date="2020-10" db="EMBL/GenBank/DDBJ databases">
        <authorList>
            <person name="Gilroy R."/>
        </authorList>
    </citation>
    <scope>NUCLEOTIDE SEQUENCE</scope>
    <source>
        <strain evidence="7">G3-3990</strain>
    </source>
</reference>
<evidence type="ECO:0000256" key="2">
    <source>
        <dbReference type="ARBA" id="ARBA00022475"/>
    </source>
</evidence>
<comment type="caution">
    <text evidence="7">The sequence shown here is derived from an EMBL/GenBank/DDBJ whole genome shotgun (WGS) entry which is preliminary data.</text>
</comment>
<evidence type="ECO:0000256" key="5">
    <source>
        <dbReference type="ARBA" id="ARBA00023136"/>
    </source>
</evidence>
<evidence type="ECO:0000256" key="1">
    <source>
        <dbReference type="ARBA" id="ARBA00004651"/>
    </source>
</evidence>
<dbReference type="PANTHER" id="PTHR33529">
    <property type="entry name" value="SLR0882 PROTEIN-RELATED"/>
    <property type="match status" value="1"/>
</dbReference>
<dbReference type="PANTHER" id="PTHR33529:SF8">
    <property type="entry name" value="PERMEASE, YJGP_YJGQ FAMILY"/>
    <property type="match status" value="1"/>
</dbReference>
<dbReference type="Proteomes" id="UP000823641">
    <property type="component" value="Unassembled WGS sequence"/>
</dbReference>
<keyword evidence="5 6" id="KW-0472">Membrane</keyword>
<keyword evidence="2" id="KW-1003">Cell membrane</keyword>